<sequence length="625" mass="73712">MTSTWFSPSVYDLIWKKTKHKDNLLTNTSFYLPDTIFIEHSVIKNWYFSSIKEPAVLKRGKDSFTSDKIVDIFNQDCYPLQCCAMIIYIDLNCNSDIVYKVDYLSPPQLRSLLSNMQRIDLTCILQKVIFKLPGIIRENDEKFEPKLNFDKAIAETKYRLQIQQNQTSGQQEKDIDYKDYIHNSVSQIRYQIIKVKWEPDSITAEGRNCSILPHLYNYDCNQRFTTFFSDSSRADQFALSQTTLHMINKLFTSFIQHVFVSQKQGHKITKIIAYVQLHESTVTRYQICGQQLTFLFATSIIINKQEIDLEWSQKLLFSIRSDFNQPYFLNYKICRDVVLAFQNKTMVQSTNQIFKNIYSVALRQNNYQQKDIHSLIYQVQLDLSSENMNKVNKSYLFLETVIEQVSQDQGYIKLLEELEINDRPKHLCSRCEQVNATFKLPLKFLLSEPLYYFKNKIPQIIDNFRQLSICDIYSALNAIIFNDDSYLQFRDTMRMSLEKKQQNNQADEFTFPGDSIQLIKVFMQGDHADALQATKQFYDTISKIKQNQQKARLDLINLTKFYDMAGRNLDTIVPNKLLRNAQIITTKMGVKCFMQRLDDRNFLYHECWICDQCYQQIIQLLHSMK</sequence>
<proteinExistence type="predicted"/>
<name>V6M219_9EUKA</name>
<evidence type="ECO:0000313" key="2">
    <source>
        <dbReference type="EMBL" id="KAH0575737.1"/>
    </source>
</evidence>
<gene>
    <name evidence="1" type="ORF">SS50377_12758</name>
    <name evidence="2" type="ORF">SS50377_23377</name>
</gene>
<dbReference type="VEuPathDB" id="GiardiaDB:SS50377_23377"/>
<reference evidence="2" key="2">
    <citation type="submission" date="2020-12" db="EMBL/GenBank/DDBJ databases">
        <title>New Spironucleus salmonicida genome in near-complete chromosomes.</title>
        <authorList>
            <person name="Xu F."/>
            <person name="Kurt Z."/>
            <person name="Jimenez-Gonzalez A."/>
            <person name="Astvaldsson A."/>
            <person name="Andersson J.O."/>
            <person name="Svard S.G."/>
        </authorList>
    </citation>
    <scope>NUCLEOTIDE SEQUENCE</scope>
    <source>
        <strain evidence="2">ATCC 50377</strain>
    </source>
</reference>
<protein>
    <submittedName>
        <fullName evidence="1">Uncharacterized protein</fullName>
    </submittedName>
</protein>
<reference evidence="1 2" key="1">
    <citation type="journal article" date="2014" name="PLoS Genet.">
        <title>The Genome of Spironucleus salmonicida Highlights a Fish Pathogen Adapted to Fluctuating Environments.</title>
        <authorList>
            <person name="Xu F."/>
            <person name="Jerlstrom-Hultqvist J."/>
            <person name="Einarsson E."/>
            <person name="Astvaldsson A."/>
            <person name="Svard S.G."/>
            <person name="Andersson J.O."/>
        </authorList>
    </citation>
    <scope>NUCLEOTIDE SEQUENCE</scope>
    <source>
        <strain evidence="2">ATCC 50377</strain>
    </source>
</reference>
<dbReference type="AlphaFoldDB" id="V6M219"/>
<dbReference type="EMBL" id="KI546046">
    <property type="protein sequence ID" value="EST47249.1"/>
    <property type="molecule type" value="Genomic_DNA"/>
</dbReference>
<accession>V6M219</accession>
<organism evidence="1">
    <name type="scientific">Spironucleus salmonicida</name>
    <dbReference type="NCBI Taxonomy" id="348837"/>
    <lineage>
        <taxon>Eukaryota</taxon>
        <taxon>Metamonada</taxon>
        <taxon>Diplomonadida</taxon>
        <taxon>Hexamitidae</taxon>
        <taxon>Hexamitinae</taxon>
        <taxon>Spironucleus</taxon>
    </lineage>
</organism>
<evidence type="ECO:0000313" key="3">
    <source>
        <dbReference type="Proteomes" id="UP000018208"/>
    </source>
</evidence>
<dbReference type="OrthoDB" id="10251674at2759"/>
<dbReference type="EMBL" id="AUWU02000003">
    <property type="protein sequence ID" value="KAH0575737.1"/>
    <property type="molecule type" value="Genomic_DNA"/>
</dbReference>
<keyword evidence="3" id="KW-1185">Reference proteome</keyword>
<dbReference type="Proteomes" id="UP000018208">
    <property type="component" value="Unassembled WGS sequence"/>
</dbReference>
<evidence type="ECO:0000313" key="1">
    <source>
        <dbReference type="EMBL" id="EST47249.1"/>
    </source>
</evidence>